<evidence type="ECO:0000313" key="2">
    <source>
        <dbReference type="Proteomes" id="UP001642360"/>
    </source>
</evidence>
<keyword evidence="2" id="KW-1185">Reference proteome</keyword>
<accession>A0ABC8R9D3</accession>
<dbReference type="AlphaFoldDB" id="A0ABC8R9D3"/>
<evidence type="ECO:0000313" key="1">
    <source>
        <dbReference type="EMBL" id="CAK9141352.1"/>
    </source>
</evidence>
<proteinExistence type="predicted"/>
<protein>
    <submittedName>
        <fullName evidence="1">Uncharacterized protein</fullName>
    </submittedName>
</protein>
<dbReference type="EMBL" id="CAUOFW020001127">
    <property type="protein sequence ID" value="CAK9141352.1"/>
    <property type="molecule type" value="Genomic_DNA"/>
</dbReference>
<organism evidence="1 2">
    <name type="scientific">Ilex paraguariensis</name>
    <name type="common">yerba mate</name>
    <dbReference type="NCBI Taxonomy" id="185542"/>
    <lineage>
        <taxon>Eukaryota</taxon>
        <taxon>Viridiplantae</taxon>
        <taxon>Streptophyta</taxon>
        <taxon>Embryophyta</taxon>
        <taxon>Tracheophyta</taxon>
        <taxon>Spermatophyta</taxon>
        <taxon>Magnoliopsida</taxon>
        <taxon>eudicotyledons</taxon>
        <taxon>Gunneridae</taxon>
        <taxon>Pentapetalae</taxon>
        <taxon>asterids</taxon>
        <taxon>campanulids</taxon>
        <taxon>Aquifoliales</taxon>
        <taxon>Aquifoliaceae</taxon>
        <taxon>Ilex</taxon>
    </lineage>
</organism>
<name>A0ABC8R9D3_9AQUA</name>
<gene>
    <name evidence="1" type="ORF">ILEXP_LOCUS8932</name>
</gene>
<reference evidence="1 2" key="1">
    <citation type="submission" date="2024-02" db="EMBL/GenBank/DDBJ databases">
        <authorList>
            <person name="Vignale AGUSTIN F."/>
            <person name="Sosa J E."/>
            <person name="Modenutti C."/>
        </authorList>
    </citation>
    <scope>NUCLEOTIDE SEQUENCE [LARGE SCALE GENOMIC DNA]</scope>
</reference>
<comment type="caution">
    <text evidence="1">The sequence shown here is derived from an EMBL/GenBank/DDBJ whole genome shotgun (WGS) entry which is preliminary data.</text>
</comment>
<dbReference type="Proteomes" id="UP001642360">
    <property type="component" value="Unassembled WGS sequence"/>
</dbReference>
<sequence length="89" mass="9295">MSSNGGETIDINGNELIGLDVVENQVSEAAQATRTKEMAIQELGIDIEASPMLGVIEEGPRPIASSTMVSANKSFGICLSLVFSLAARV</sequence>